<feature type="region of interest" description="Disordered" evidence="1">
    <location>
        <begin position="113"/>
        <end position="208"/>
    </location>
</feature>
<feature type="compositionally biased region" description="Pro residues" evidence="1">
    <location>
        <begin position="116"/>
        <end position="171"/>
    </location>
</feature>
<accession>A0AAQ4D018</accession>
<dbReference type="Proteomes" id="UP001321473">
    <property type="component" value="Unassembled WGS sequence"/>
</dbReference>
<gene>
    <name evidence="3" type="ORF">V5799_001488</name>
</gene>
<feature type="compositionally biased region" description="Low complexity" evidence="1">
    <location>
        <begin position="197"/>
        <end position="208"/>
    </location>
</feature>
<protein>
    <submittedName>
        <fullName evidence="3">Uncharacterized protein</fullName>
    </submittedName>
</protein>
<keyword evidence="2" id="KW-1133">Transmembrane helix</keyword>
<proteinExistence type="predicted"/>
<organism evidence="3 4">
    <name type="scientific">Amblyomma americanum</name>
    <name type="common">Lone star tick</name>
    <dbReference type="NCBI Taxonomy" id="6943"/>
    <lineage>
        <taxon>Eukaryota</taxon>
        <taxon>Metazoa</taxon>
        <taxon>Ecdysozoa</taxon>
        <taxon>Arthropoda</taxon>
        <taxon>Chelicerata</taxon>
        <taxon>Arachnida</taxon>
        <taxon>Acari</taxon>
        <taxon>Parasitiformes</taxon>
        <taxon>Ixodida</taxon>
        <taxon>Ixodoidea</taxon>
        <taxon>Ixodidae</taxon>
        <taxon>Amblyomminae</taxon>
        <taxon>Amblyomma</taxon>
    </lineage>
</organism>
<evidence type="ECO:0000256" key="2">
    <source>
        <dbReference type="SAM" id="Phobius"/>
    </source>
</evidence>
<comment type="caution">
    <text evidence="3">The sequence shown here is derived from an EMBL/GenBank/DDBJ whole genome shotgun (WGS) entry which is preliminary data.</text>
</comment>
<keyword evidence="2" id="KW-0472">Membrane</keyword>
<keyword evidence="2" id="KW-0812">Transmembrane</keyword>
<sequence length="208" mass="21876">MQLIGVSVYCCQLPVYLAVTTCFLSFLGISGVFSRHTLPTLPPDPNGGCPYKERPAEDDAYCSYWCDIGGGRYAEGRYPDGLSCKYGETGQGECYGGLCQHLKAIRDYKKVVGPPGHVPKPEVSPPPASVPPPPASVPPPPASVPPSPASVPTPPASVPTPPASVPPPPEQESPSPVDQETHTSTPKDEEEQPPPQTRTATPPNAGSR</sequence>
<name>A0AAQ4D018_AMBAM</name>
<evidence type="ECO:0000313" key="3">
    <source>
        <dbReference type="EMBL" id="KAK8755808.1"/>
    </source>
</evidence>
<dbReference type="AlphaFoldDB" id="A0AAQ4D018"/>
<feature type="transmembrane region" description="Helical" evidence="2">
    <location>
        <begin position="6"/>
        <end position="29"/>
    </location>
</feature>
<dbReference type="EMBL" id="JARKHS020036600">
    <property type="protein sequence ID" value="KAK8755808.1"/>
    <property type="molecule type" value="Genomic_DNA"/>
</dbReference>
<reference evidence="3 4" key="1">
    <citation type="journal article" date="2023" name="Arcadia Sci">
        <title>De novo assembly of a long-read Amblyomma americanum tick genome.</title>
        <authorList>
            <person name="Chou S."/>
            <person name="Poskanzer K.E."/>
            <person name="Rollins M."/>
            <person name="Thuy-Boun P.S."/>
        </authorList>
    </citation>
    <scope>NUCLEOTIDE SEQUENCE [LARGE SCALE GENOMIC DNA]</scope>
    <source>
        <strain evidence="3">F_SG_1</strain>
        <tissue evidence="3">Salivary glands</tissue>
    </source>
</reference>
<evidence type="ECO:0000256" key="1">
    <source>
        <dbReference type="SAM" id="MobiDB-lite"/>
    </source>
</evidence>
<evidence type="ECO:0000313" key="4">
    <source>
        <dbReference type="Proteomes" id="UP001321473"/>
    </source>
</evidence>
<keyword evidence="4" id="KW-1185">Reference proteome</keyword>